<evidence type="ECO:0000313" key="1">
    <source>
        <dbReference type="EMBL" id="GLQ91996.1"/>
    </source>
</evidence>
<organism evidence="1 2">
    <name type="scientific">Dyella acidisoli</name>
    <dbReference type="NCBI Taxonomy" id="1867834"/>
    <lineage>
        <taxon>Bacteria</taxon>
        <taxon>Pseudomonadati</taxon>
        <taxon>Pseudomonadota</taxon>
        <taxon>Gammaproteobacteria</taxon>
        <taxon>Lysobacterales</taxon>
        <taxon>Rhodanobacteraceae</taxon>
        <taxon>Dyella</taxon>
    </lineage>
</organism>
<evidence type="ECO:0000313" key="2">
    <source>
        <dbReference type="Proteomes" id="UP001156670"/>
    </source>
</evidence>
<keyword evidence="2" id="KW-1185">Reference proteome</keyword>
<dbReference type="EMBL" id="BSOB01000008">
    <property type="protein sequence ID" value="GLQ91996.1"/>
    <property type="molecule type" value="Genomic_DNA"/>
</dbReference>
<gene>
    <name evidence="1" type="ORF">GCM10007901_09470</name>
</gene>
<reference evidence="2" key="1">
    <citation type="journal article" date="2019" name="Int. J. Syst. Evol. Microbiol.">
        <title>The Global Catalogue of Microorganisms (GCM) 10K type strain sequencing project: providing services to taxonomists for standard genome sequencing and annotation.</title>
        <authorList>
            <consortium name="The Broad Institute Genomics Platform"/>
            <consortium name="The Broad Institute Genome Sequencing Center for Infectious Disease"/>
            <person name="Wu L."/>
            <person name="Ma J."/>
        </authorList>
    </citation>
    <scope>NUCLEOTIDE SEQUENCE [LARGE SCALE GENOMIC DNA]</scope>
    <source>
        <strain evidence="2">NBRC 111980</strain>
    </source>
</reference>
<proteinExistence type="predicted"/>
<accession>A0ABQ5XLA9</accession>
<sequence length="118" mass="13543">MALKLVDDDLDVSFEIPLNDEARYILSVQLQRASEAKLKPQFEERLCERLQELVDADLRPPTSKQVAYALDIARNLDVSLPSEALRHKGSMFEFLDRYAPLYKERCKPSHETPAQPAE</sequence>
<dbReference type="RefSeq" id="WP_284319747.1">
    <property type="nucleotide sequence ID" value="NZ_BSOB01000008.1"/>
</dbReference>
<dbReference type="Proteomes" id="UP001156670">
    <property type="component" value="Unassembled WGS sequence"/>
</dbReference>
<comment type="caution">
    <text evidence="1">The sequence shown here is derived from an EMBL/GenBank/DDBJ whole genome shotgun (WGS) entry which is preliminary data.</text>
</comment>
<protein>
    <submittedName>
        <fullName evidence="1">Uncharacterized protein</fullName>
    </submittedName>
</protein>
<name>A0ABQ5XLA9_9GAMM</name>